<dbReference type="KEGG" id="hlt:I7X12_04520"/>
<reference evidence="2 3" key="1">
    <citation type="submission" date="2020-12" db="EMBL/GenBank/DDBJ databases">
        <title>Halosimplex halophilum sp. nov. and Halosimplex salinum sp. nov., two new members of the genus Halosimplex.</title>
        <authorList>
            <person name="Cui H.L."/>
        </authorList>
    </citation>
    <scope>NUCLEOTIDE SEQUENCE [LARGE SCALE GENOMIC DNA]</scope>
    <source>
        <strain evidence="2 3">YGH94</strain>
    </source>
</reference>
<dbReference type="OrthoDB" id="260707at2157"/>
<sequence>MADDTDPTVPVVCSECETETAVPIDDVAEAVERHNDGLHDGEQVAGVDPALADQVRDLVAEDLGLLDDPADD</sequence>
<evidence type="ECO:0000313" key="2">
    <source>
        <dbReference type="EMBL" id="QPV63900.1"/>
    </source>
</evidence>
<dbReference type="Pfam" id="PF26476">
    <property type="entry name" value="DUF8149"/>
    <property type="match status" value="1"/>
</dbReference>
<protein>
    <recommendedName>
        <fullName evidence="1">DUF8149 domain-containing protein</fullName>
    </recommendedName>
</protein>
<dbReference type="AlphaFoldDB" id="A0A7T3KWG2"/>
<dbReference type="GeneID" id="60587731"/>
<feature type="domain" description="DUF8149" evidence="1">
    <location>
        <begin position="1"/>
        <end position="68"/>
    </location>
</feature>
<name>A0A7T3KWG2_9EURY</name>
<accession>A0A7T3KWG2</accession>
<dbReference type="EMBL" id="CP065856">
    <property type="protein sequence ID" value="QPV63900.1"/>
    <property type="molecule type" value="Genomic_DNA"/>
</dbReference>
<keyword evidence="3" id="KW-1185">Reference proteome</keyword>
<dbReference type="InterPro" id="IPR058462">
    <property type="entry name" value="DUF8149"/>
</dbReference>
<gene>
    <name evidence="2" type="ORF">I7X12_04520</name>
</gene>
<proteinExistence type="predicted"/>
<dbReference type="Proteomes" id="UP000595001">
    <property type="component" value="Chromosome"/>
</dbReference>
<dbReference type="RefSeq" id="WP_198062676.1">
    <property type="nucleotide sequence ID" value="NZ_CP065856.1"/>
</dbReference>
<evidence type="ECO:0000259" key="1">
    <source>
        <dbReference type="Pfam" id="PF26476"/>
    </source>
</evidence>
<evidence type="ECO:0000313" key="3">
    <source>
        <dbReference type="Proteomes" id="UP000595001"/>
    </source>
</evidence>
<organism evidence="2 3">
    <name type="scientific">Halosimplex litoreum</name>
    <dbReference type="NCBI Taxonomy" id="1198301"/>
    <lineage>
        <taxon>Archaea</taxon>
        <taxon>Methanobacteriati</taxon>
        <taxon>Methanobacteriota</taxon>
        <taxon>Stenosarchaea group</taxon>
        <taxon>Halobacteria</taxon>
        <taxon>Halobacteriales</taxon>
        <taxon>Haloarculaceae</taxon>
        <taxon>Halosimplex</taxon>
    </lineage>
</organism>